<dbReference type="Pfam" id="PF08327">
    <property type="entry name" value="AHSA1"/>
    <property type="match status" value="1"/>
</dbReference>
<dbReference type="RefSeq" id="WP_381828556.1">
    <property type="nucleotide sequence ID" value="NZ_JBHTCF010000003.1"/>
</dbReference>
<name>A0ABW2JFY2_9ACTN</name>
<dbReference type="Gene3D" id="3.30.530.20">
    <property type="match status" value="1"/>
</dbReference>
<evidence type="ECO:0000256" key="1">
    <source>
        <dbReference type="ARBA" id="ARBA00006817"/>
    </source>
</evidence>
<sequence length="145" mass="15701">MMSAHTTPGFSYTITRTLQAPADAVWAAWTNAEQYAEWAWAKEGSVEIDARTGGAWKSTVVTPEGEFPLTGSYLEVVDGERLVMGMDIPGRAEPEVMTLTLDRHEGGGTGVTVSQTCDTAEARDQAEEGTNMLLDSLTEFLAKRV</sequence>
<gene>
    <name evidence="3" type="ORF">ACFQVC_08805</name>
</gene>
<evidence type="ECO:0000313" key="3">
    <source>
        <dbReference type="EMBL" id="MFC7304306.1"/>
    </source>
</evidence>
<feature type="domain" description="Activator of Hsp90 ATPase homologue 1/2-like C-terminal" evidence="2">
    <location>
        <begin position="20"/>
        <end position="141"/>
    </location>
</feature>
<dbReference type="EMBL" id="JBHTCF010000003">
    <property type="protein sequence ID" value="MFC7304306.1"/>
    <property type="molecule type" value="Genomic_DNA"/>
</dbReference>
<dbReference type="InterPro" id="IPR023393">
    <property type="entry name" value="START-like_dom_sf"/>
</dbReference>
<dbReference type="InterPro" id="IPR013538">
    <property type="entry name" value="ASHA1/2-like_C"/>
</dbReference>
<reference evidence="4" key="1">
    <citation type="journal article" date="2019" name="Int. J. Syst. Evol. Microbiol.">
        <title>The Global Catalogue of Microorganisms (GCM) 10K type strain sequencing project: providing services to taxonomists for standard genome sequencing and annotation.</title>
        <authorList>
            <consortium name="The Broad Institute Genomics Platform"/>
            <consortium name="The Broad Institute Genome Sequencing Center for Infectious Disease"/>
            <person name="Wu L."/>
            <person name="Ma J."/>
        </authorList>
    </citation>
    <scope>NUCLEOTIDE SEQUENCE [LARGE SCALE GENOMIC DNA]</scope>
    <source>
        <strain evidence="4">SYNS20</strain>
    </source>
</reference>
<comment type="caution">
    <text evidence="3">The sequence shown here is derived from an EMBL/GenBank/DDBJ whole genome shotgun (WGS) entry which is preliminary data.</text>
</comment>
<evidence type="ECO:0000313" key="4">
    <source>
        <dbReference type="Proteomes" id="UP001596523"/>
    </source>
</evidence>
<evidence type="ECO:0000259" key="2">
    <source>
        <dbReference type="Pfam" id="PF08327"/>
    </source>
</evidence>
<dbReference type="SUPFAM" id="SSF55961">
    <property type="entry name" value="Bet v1-like"/>
    <property type="match status" value="1"/>
</dbReference>
<dbReference type="CDD" id="cd07814">
    <property type="entry name" value="SRPBCC_CalC_Aha1-like"/>
    <property type="match status" value="1"/>
</dbReference>
<comment type="similarity">
    <text evidence="1">Belongs to the AHA1 family.</text>
</comment>
<accession>A0ABW2JFY2</accession>
<organism evidence="3 4">
    <name type="scientific">Streptomyces monticola</name>
    <dbReference type="NCBI Taxonomy" id="2666263"/>
    <lineage>
        <taxon>Bacteria</taxon>
        <taxon>Bacillati</taxon>
        <taxon>Actinomycetota</taxon>
        <taxon>Actinomycetes</taxon>
        <taxon>Kitasatosporales</taxon>
        <taxon>Streptomycetaceae</taxon>
        <taxon>Streptomyces</taxon>
    </lineage>
</organism>
<proteinExistence type="inferred from homology"/>
<protein>
    <submittedName>
        <fullName evidence="3">SRPBCC domain-containing protein</fullName>
    </submittedName>
</protein>
<dbReference type="Proteomes" id="UP001596523">
    <property type="component" value="Unassembled WGS sequence"/>
</dbReference>
<keyword evidence="4" id="KW-1185">Reference proteome</keyword>